<reference evidence="1 2" key="1">
    <citation type="journal article" date="2020" name="ISME J.">
        <title>Uncovering the hidden diversity of litter-decomposition mechanisms in mushroom-forming fungi.</title>
        <authorList>
            <person name="Floudas D."/>
            <person name="Bentzer J."/>
            <person name="Ahren D."/>
            <person name="Johansson T."/>
            <person name="Persson P."/>
            <person name="Tunlid A."/>
        </authorList>
    </citation>
    <scope>NUCLEOTIDE SEQUENCE [LARGE SCALE GENOMIC DNA]</scope>
    <source>
        <strain evidence="1 2">CBS 146.42</strain>
    </source>
</reference>
<dbReference type="Proteomes" id="UP000559027">
    <property type="component" value="Unassembled WGS sequence"/>
</dbReference>
<dbReference type="EMBL" id="JAACJO010000024">
    <property type="protein sequence ID" value="KAF5347552.1"/>
    <property type="molecule type" value="Genomic_DNA"/>
</dbReference>
<sequence length="152" mass="16793">MNFRPTELDLAPTYGVLLVGGTGHNLYSLVVFPHSSFSVVRDIYIAFPSPFICIALHFSSGRTYANAVLVNLNGRSKLRETLDKMEPSFAKTTELGGSSSIIRRLPRLGASTYEHSSHFTTISSRSAAREIKPVVQVPSDTYPPRPFRHSLP</sequence>
<protein>
    <submittedName>
        <fullName evidence="1">Uncharacterized protein</fullName>
    </submittedName>
</protein>
<accession>A0A8H5CT97</accession>
<evidence type="ECO:0000313" key="1">
    <source>
        <dbReference type="EMBL" id="KAF5347552.1"/>
    </source>
</evidence>
<proteinExistence type="predicted"/>
<dbReference type="AlphaFoldDB" id="A0A8H5CT97"/>
<keyword evidence="2" id="KW-1185">Reference proteome</keyword>
<comment type="caution">
    <text evidence="1">The sequence shown here is derived from an EMBL/GenBank/DDBJ whole genome shotgun (WGS) entry which is preliminary data.</text>
</comment>
<name>A0A8H5CT97_9AGAR</name>
<evidence type="ECO:0000313" key="2">
    <source>
        <dbReference type="Proteomes" id="UP000559027"/>
    </source>
</evidence>
<gene>
    <name evidence="1" type="ORF">D9756_010694</name>
</gene>
<organism evidence="1 2">
    <name type="scientific">Leucocoprinus leucothites</name>
    <dbReference type="NCBI Taxonomy" id="201217"/>
    <lineage>
        <taxon>Eukaryota</taxon>
        <taxon>Fungi</taxon>
        <taxon>Dikarya</taxon>
        <taxon>Basidiomycota</taxon>
        <taxon>Agaricomycotina</taxon>
        <taxon>Agaricomycetes</taxon>
        <taxon>Agaricomycetidae</taxon>
        <taxon>Agaricales</taxon>
        <taxon>Agaricineae</taxon>
        <taxon>Agaricaceae</taxon>
        <taxon>Leucocoprinus</taxon>
    </lineage>
</organism>